<name>A0A7C8KU57_9BACI</name>
<gene>
    <name evidence="2" type="ORF">F9U64_10435</name>
</gene>
<dbReference type="InterPro" id="IPR035930">
    <property type="entry name" value="FomD-like_sf"/>
</dbReference>
<evidence type="ECO:0000313" key="2">
    <source>
        <dbReference type="EMBL" id="KAB8136224.1"/>
    </source>
</evidence>
<dbReference type="SUPFAM" id="SSF159234">
    <property type="entry name" value="FomD-like"/>
    <property type="match status" value="1"/>
</dbReference>
<dbReference type="OrthoDB" id="2002222at2"/>
<organism evidence="2 3">
    <name type="scientific">Gracilibacillus oryzae</name>
    <dbReference type="NCBI Taxonomy" id="1672701"/>
    <lineage>
        <taxon>Bacteria</taxon>
        <taxon>Bacillati</taxon>
        <taxon>Bacillota</taxon>
        <taxon>Bacilli</taxon>
        <taxon>Bacillales</taxon>
        <taxon>Bacillaceae</taxon>
        <taxon>Gracilibacillus</taxon>
    </lineage>
</organism>
<evidence type="ECO:0000313" key="3">
    <source>
        <dbReference type="Proteomes" id="UP000480246"/>
    </source>
</evidence>
<keyword evidence="3" id="KW-1185">Reference proteome</keyword>
<accession>A0A7C8KU57</accession>
<dbReference type="InterPro" id="IPR007295">
    <property type="entry name" value="DUF402"/>
</dbReference>
<dbReference type="Pfam" id="PF04167">
    <property type="entry name" value="DUF402"/>
    <property type="match status" value="1"/>
</dbReference>
<dbReference type="EMBL" id="WEID01000051">
    <property type="protein sequence ID" value="KAB8136224.1"/>
    <property type="molecule type" value="Genomic_DNA"/>
</dbReference>
<feature type="domain" description="DUF402" evidence="1">
    <location>
        <begin position="43"/>
        <end position="150"/>
    </location>
</feature>
<protein>
    <submittedName>
        <fullName evidence="2">DUF402 domain-containing protein</fullName>
    </submittedName>
</protein>
<dbReference type="Proteomes" id="UP000480246">
    <property type="component" value="Unassembled WGS sequence"/>
</dbReference>
<dbReference type="AlphaFoldDB" id="A0A7C8KU57"/>
<comment type="caution">
    <text evidence="2">The sequence shown here is derived from an EMBL/GenBank/DDBJ whole genome shotgun (WGS) entry which is preliminary data.</text>
</comment>
<reference evidence="2 3" key="1">
    <citation type="submission" date="2019-10" db="EMBL/GenBank/DDBJ databases">
        <title>Gracilibacillus sp. nov. isolated from rice seeds.</title>
        <authorList>
            <person name="He S."/>
        </authorList>
    </citation>
    <scope>NUCLEOTIDE SEQUENCE [LARGE SCALE GENOMIC DNA]</scope>
    <source>
        <strain evidence="2 3">TD8</strain>
    </source>
</reference>
<dbReference type="RefSeq" id="WP_153403122.1">
    <property type="nucleotide sequence ID" value="NZ_ML762430.1"/>
</dbReference>
<proteinExistence type="predicted"/>
<sequence>MTFPLFFYNLHLPDEVRIFEVPNSGVRRFDHNCIVFDVEIQGAVLRHYSFKDRWFEINVSLTKDGNFRTEEHHHISWCFNCDISTPHLEIVNNIYNADLFLDVLVEPDGKTYAVIDENDFEWGIANDFLSKELENGAKKGLDDLLSIIETEGLINFLNHYYPLHSFGDIPVQPKMNKVSLSNVEQYKKIKDFSYLY</sequence>
<evidence type="ECO:0000259" key="1">
    <source>
        <dbReference type="Pfam" id="PF04167"/>
    </source>
</evidence>
<dbReference type="Gene3D" id="2.40.380.10">
    <property type="entry name" value="FomD-like"/>
    <property type="match status" value="1"/>
</dbReference>